<gene>
    <name evidence="7" type="ORF">FHS44_007130</name>
</gene>
<name>A0A7W7QUH1_9ACTN</name>
<feature type="domain" description="Metalloprotease TldD/E N-terminal" evidence="5">
    <location>
        <begin position="34"/>
        <end position="98"/>
    </location>
</feature>
<comment type="caution">
    <text evidence="7">The sequence shown here is derived from an EMBL/GenBank/DDBJ whole genome shotgun (WGS) entry which is preliminary data.</text>
</comment>
<evidence type="ECO:0000256" key="4">
    <source>
        <dbReference type="ARBA" id="ARBA00023049"/>
    </source>
</evidence>
<dbReference type="GO" id="GO:0008237">
    <property type="term" value="F:metallopeptidase activity"/>
    <property type="evidence" value="ECO:0007669"/>
    <property type="project" value="UniProtKB-KW"/>
</dbReference>
<dbReference type="PANTHER" id="PTHR30624">
    <property type="entry name" value="UNCHARACTERIZED PROTEIN TLDD AND PMBA"/>
    <property type="match status" value="1"/>
</dbReference>
<keyword evidence="2" id="KW-0645">Protease</keyword>
<dbReference type="InterPro" id="IPR035068">
    <property type="entry name" value="TldD/PmbA_N"/>
</dbReference>
<evidence type="ECO:0000259" key="6">
    <source>
        <dbReference type="Pfam" id="PF19289"/>
    </source>
</evidence>
<dbReference type="InterPro" id="IPR036059">
    <property type="entry name" value="TldD/PmbA_sf"/>
</dbReference>
<sequence length="490" mass="52202">MTAHTWGSAHDDAAARALCEVALGAASGPGVEYADVRLVECEETRLYGRHGGARDERSELNLGVGVRALREGVWGFAAAPLGDEADVRAVAGRAVAAARAAAFEGTERVTLPPRPPSSGRYATDVTTDPFTFSGRYGLLDQALAAAGAPEKVVSAEVGLNAKRQHRHFADSEGSRQHQHLVESGAMVMVFAADEHDVQRRSYPNSFHGNTAAAGWEYVESLRLVEQAARVGEEAVALLTAPVAPSGTADLVIGPAQMALQIHESCGHALELDRILGDESNFAGASFITPDALGTLRYGSPAVNVTADPTVPGTRGSFGWDDEGTPAGRRELIREGVVVDFLSGRDSAARLGLTPIGAARADGWAYTPVCFATNVFLEPGSGSLDELLDRLGDGYYVDDNRSWSIDERRWNFQFGTEVAYEVRRGRRGRLLRNLSYGGVTPRFWGSVEAVAGPEEFRAFGMPCGKGEPKQWGFLGHGASPTLVRGVRIGVA</sequence>
<reference evidence="7 8" key="1">
    <citation type="submission" date="2020-08" db="EMBL/GenBank/DDBJ databases">
        <title>Genomic Encyclopedia of Type Strains, Phase III (KMG-III): the genomes of soil and plant-associated and newly described type strains.</title>
        <authorList>
            <person name="Whitman W."/>
        </authorList>
    </citation>
    <scope>NUCLEOTIDE SEQUENCE [LARGE SCALE GENOMIC DNA]</scope>
    <source>
        <strain evidence="7 8">CECT 8840</strain>
    </source>
</reference>
<dbReference type="Pfam" id="PF01523">
    <property type="entry name" value="PmbA_TldD_1st"/>
    <property type="match status" value="1"/>
</dbReference>
<dbReference type="PANTHER" id="PTHR30624:SF10">
    <property type="entry name" value="CONSERVED PROTEIN"/>
    <property type="match status" value="1"/>
</dbReference>
<dbReference type="RefSeq" id="WP_184723180.1">
    <property type="nucleotide sequence ID" value="NZ_JACHJP010000011.1"/>
</dbReference>
<evidence type="ECO:0000259" key="5">
    <source>
        <dbReference type="Pfam" id="PF01523"/>
    </source>
</evidence>
<protein>
    <submittedName>
        <fullName evidence="7">TldD protein</fullName>
    </submittedName>
</protein>
<proteinExistence type="inferred from homology"/>
<accession>A0A7W7QUH1</accession>
<dbReference type="GO" id="GO:0006508">
    <property type="term" value="P:proteolysis"/>
    <property type="evidence" value="ECO:0007669"/>
    <property type="project" value="UniProtKB-KW"/>
</dbReference>
<dbReference type="Pfam" id="PF19289">
    <property type="entry name" value="PmbA_TldD_3rd"/>
    <property type="match status" value="1"/>
</dbReference>
<dbReference type="InterPro" id="IPR045569">
    <property type="entry name" value="Metalloprtase-TldD/E_C"/>
</dbReference>
<evidence type="ECO:0000313" key="7">
    <source>
        <dbReference type="EMBL" id="MBB4919986.1"/>
    </source>
</evidence>
<dbReference type="GO" id="GO:0005829">
    <property type="term" value="C:cytosol"/>
    <property type="evidence" value="ECO:0007669"/>
    <property type="project" value="TreeGrafter"/>
</dbReference>
<dbReference type="EMBL" id="JACHJP010000011">
    <property type="protein sequence ID" value="MBB4919986.1"/>
    <property type="molecule type" value="Genomic_DNA"/>
</dbReference>
<comment type="similarity">
    <text evidence="1">Belongs to the peptidase U62 family.</text>
</comment>
<evidence type="ECO:0000256" key="1">
    <source>
        <dbReference type="ARBA" id="ARBA00005836"/>
    </source>
</evidence>
<dbReference type="AlphaFoldDB" id="A0A7W7QUH1"/>
<feature type="domain" description="Metalloprotease TldD/E C-terminal" evidence="6">
    <location>
        <begin position="245"/>
        <end position="455"/>
    </location>
</feature>
<keyword evidence="8" id="KW-1185">Reference proteome</keyword>
<dbReference type="Gene3D" id="3.30.2290.10">
    <property type="entry name" value="PmbA/TldD superfamily"/>
    <property type="match status" value="1"/>
</dbReference>
<evidence type="ECO:0000256" key="3">
    <source>
        <dbReference type="ARBA" id="ARBA00022801"/>
    </source>
</evidence>
<keyword evidence="4" id="KW-0482">Metalloprotease</keyword>
<dbReference type="InterPro" id="IPR051463">
    <property type="entry name" value="Peptidase_U62_metallo"/>
</dbReference>
<keyword evidence="3" id="KW-0378">Hydrolase</keyword>
<organism evidence="7 8">
    <name type="scientific">Streptosporangium saharense</name>
    <dbReference type="NCBI Taxonomy" id="1706840"/>
    <lineage>
        <taxon>Bacteria</taxon>
        <taxon>Bacillati</taxon>
        <taxon>Actinomycetota</taxon>
        <taxon>Actinomycetes</taxon>
        <taxon>Streptosporangiales</taxon>
        <taxon>Streptosporangiaceae</taxon>
        <taxon>Streptosporangium</taxon>
    </lineage>
</organism>
<dbReference type="Proteomes" id="UP000552644">
    <property type="component" value="Unassembled WGS sequence"/>
</dbReference>
<dbReference type="SUPFAM" id="SSF111283">
    <property type="entry name" value="Putative modulator of DNA gyrase, PmbA/TldD"/>
    <property type="match status" value="1"/>
</dbReference>
<evidence type="ECO:0000313" key="8">
    <source>
        <dbReference type="Proteomes" id="UP000552644"/>
    </source>
</evidence>
<dbReference type="InterPro" id="IPR002510">
    <property type="entry name" value="Metalloprtase-TldD/E_N"/>
</dbReference>
<evidence type="ECO:0000256" key="2">
    <source>
        <dbReference type="ARBA" id="ARBA00022670"/>
    </source>
</evidence>